<dbReference type="Gene3D" id="1.10.30.50">
    <property type="match status" value="1"/>
</dbReference>
<dbReference type="GO" id="GO:0003676">
    <property type="term" value="F:nucleic acid binding"/>
    <property type="evidence" value="ECO:0007669"/>
    <property type="project" value="InterPro"/>
</dbReference>
<sequence length="96" mass="11516">MIDLQADSVRTSGFYSDKRWIDLRDYIRKRDKMTCKLCGDFTAKKYEVDHIEELNMNNVMDFNISFNPDNLQLLCFDCHRRKTARDKIKDVGRLLY</sequence>
<evidence type="ECO:0000313" key="2">
    <source>
        <dbReference type="EMBL" id="MQW40651.1"/>
    </source>
</evidence>
<feature type="domain" description="HNH nuclease" evidence="1">
    <location>
        <begin position="22"/>
        <end position="80"/>
    </location>
</feature>
<dbReference type="InterPro" id="IPR002711">
    <property type="entry name" value="HNH"/>
</dbReference>
<dbReference type="Proteomes" id="UP000439550">
    <property type="component" value="Unassembled WGS sequence"/>
</dbReference>
<dbReference type="AlphaFoldDB" id="A0A7X1ZC15"/>
<dbReference type="CDD" id="cd00085">
    <property type="entry name" value="HNHc"/>
    <property type="match status" value="1"/>
</dbReference>
<name>A0A7X1ZC15_9LACT</name>
<protein>
    <submittedName>
        <fullName evidence="2">HNH endonuclease</fullName>
    </submittedName>
</protein>
<comment type="caution">
    <text evidence="2">The sequence shown here is derived from an EMBL/GenBank/DDBJ whole genome shotgun (WGS) entry which is preliminary data.</text>
</comment>
<dbReference type="InterPro" id="IPR003615">
    <property type="entry name" value="HNH_nuc"/>
</dbReference>
<keyword evidence="2" id="KW-0255">Endonuclease</keyword>
<dbReference type="OrthoDB" id="9811997at2"/>
<keyword evidence="2" id="KW-0540">Nuclease</keyword>
<evidence type="ECO:0000313" key="3">
    <source>
        <dbReference type="Proteomes" id="UP000439550"/>
    </source>
</evidence>
<dbReference type="GO" id="GO:0004519">
    <property type="term" value="F:endonuclease activity"/>
    <property type="evidence" value="ECO:0007669"/>
    <property type="project" value="UniProtKB-KW"/>
</dbReference>
<reference evidence="2 3" key="1">
    <citation type="submission" date="2019-10" db="EMBL/GenBank/DDBJ databases">
        <authorList>
            <person name="Dong K."/>
        </authorList>
    </citation>
    <scope>NUCLEOTIDE SEQUENCE [LARGE SCALE GENOMIC DNA]</scope>
    <source>
        <strain evidence="2 3">DSM 28960</strain>
    </source>
</reference>
<keyword evidence="2" id="KW-0378">Hydrolase</keyword>
<dbReference type="SMART" id="SM00507">
    <property type="entry name" value="HNHc"/>
    <property type="match status" value="1"/>
</dbReference>
<organism evidence="2 3">
    <name type="scientific">Lactococcus hircilactis</name>
    <dbReference type="NCBI Taxonomy" id="1494462"/>
    <lineage>
        <taxon>Bacteria</taxon>
        <taxon>Bacillati</taxon>
        <taxon>Bacillota</taxon>
        <taxon>Bacilli</taxon>
        <taxon>Lactobacillales</taxon>
        <taxon>Streptococcaceae</taxon>
        <taxon>Lactococcus</taxon>
    </lineage>
</organism>
<gene>
    <name evidence="2" type="ORF">GHI93_12070</name>
</gene>
<dbReference type="Pfam" id="PF01844">
    <property type="entry name" value="HNH"/>
    <property type="match status" value="1"/>
</dbReference>
<proteinExistence type="predicted"/>
<evidence type="ECO:0000259" key="1">
    <source>
        <dbReference type="SMART" id="SM00507"/>
    </source>
</evidence>
<dbReference type="EMBL" id="WITJ01000026">
    <property type="protein sequence ID" value="MQW40651.1"/>
    <property type="molecule type" value="Genomic_DNA"/>
</dbReference>
<accession>A0A7X1ZC15</accession>
<keyword evidence="3" id="KW-1185">Reference proteome</keyword>
<dbReference type="GO" id="GO:0008270">
    <property type="term" value="F:zinc ion binding"/>
    <property type="evidence" value="ECO:0007669"/>
    <property type="project" value="InterPro"/>
</dbReference>
<dbReference type="RefSeq" id="WP_153497267.1">
    <property type="nucleotide sequence ID" value="NZ_CBCRWP010000028.1"/>
</dbReference>